<dbReference type="PANTHER" id="PTHR33325:SF11">
    <property type="entry name" value="COLD SHOCK DOMAIN-CONTAINING PROTEIN 4-LIKE"/>
    <property type="match status" value="1"/>
</dbReference>
<gene>
    <name evidence="2" type="ORF">V5N11_031096</name>
</gene>
<evidence type="ECO:0000313" key="2">
    <source>
        <dbReference type="EMBL" id="KAL1195004.1"/>
    </source>
</evidence>
<proteinExistence type="predicted"/>
<evidence type="ECO:0000256" key="1">
    <source>
        <dbReference type="SAM" id="MobiDB-lite"/>
    </source>
</evidence>
<dbReference type="AlphaFoldDB" id="A0ABD0ZK08"/>
<accession>A0ABD0ZK08</accession>
<dbReference type="EMBL" id="JBANAX010000737">
    <property type="protein sequence ID" value="KAL1195004.1"/>
    <property type="molecule type" value="Genomic_DNA"/>
</dbReference>
<feature type="region of interest" description="Disordered" evidence="1">
    <location>
        <begin position="321"/>
        <end position="350"/>
    </location>
</feature>
<protein>
    <submittedName>
        <fullName evidence="2">Uncharacterized protein</fullName>
    </submittedName>
</protein>
<dbReference type="Proteomes" id="UP001558713">
    <property type="component" value="Unassembled WGS sequence"/>
</dbReference>
<dbReference type="PANTHER" id="PTHR33325">
    <property type="entry name" value="ZINC FINGER, CCHC-TYPE-RELATED"/>
    <property type="match status" value="1"/>
</dbReference>
<sequence>MTNIQSLEFAALTLSGENYLQWTFDIKIALKSKGLGECIVDENNENEINRYKAISIIRHHLAESLNNQYVSMENPLKLWQTLKTRYDHHKTVMLPKTRHEWRNLRFMDYKSVKEYNSAMFKIISKMNLCGEEITEEEMLEKTFSTFHTSNIVLQQQYRGQKFKTYSELISCLLLAEQNNELVVMNNEMRPPGSTPVPEAFTAVDNDKETNHVQSGSYGRGRGRGRGRGKWQGGRGRSYSPYGRGQGRGFQPTSNQSRGRGFQPNFNGGRGRGRGNISQPQNPSIQHGCHKCGMGNHWTKTCRTPKFLIDLYQESLKGKNPEENMVQDQEGDFDHEQDNLLEYETSDCLKE</sequence>
<name>A0ABD0ZK08_CARAN</name>
<reference evidence="2 3" key="1">
    <citation type="submission" date="2024-04" db="EMBL/GenBank/DDBJ databases">
        <title>Genome assembly C_amara_ONT_v2.</title>
        <authorList>
            <person name="Yant L."/>
            <person name="Moore C."/>
            <person name="Slenker M."/>
        </authorList>
    </citation>
    <scope>NUCLEOTIDE SEQUENCE [LARGE SCALE GENOMIC DNA]</scope>
    <source>
        <tissue evidence="2">Leaf</tissue>
    </source>
</reference>
<feature type="region of interest" description="Disordered" evidence="1">
    <location>
        <begin position="200"/>
        <end position="283"/>
    </location>
</feature>
<dbReference type="Pfam" id="PF14223">
    <property type="entry name" value="Retrotran_gag_2"/>
    <property type="match status" value="1"/>
</dbReference>
<comment type="caution">
    <text evidence="2">The sequence shown here is derived from an EMBL/GenBank/DDBJ whole genome shotgun (WGS) entry which is preliminary data.</text>
</comment>
<evidence type="ECO:0000313" key="3">
    <source>
        <dbReference type="Proteomes" id="UP001558713"/>
    </source>
</evidence>
<organism evidence="2 3">
    <name type="scientific">Cardamine amara subsp. amara</name>
    <dbReference type="NCBI Taxonomy" id="228776"/>
    <lineage>
        <taxon>Eukaryota</taxon>
        <taxon>Viridiplantae</taxon>
        <taxon>Streptophyta</taxon>
        <taxon>Embryophyta</taxon>
        <taxon>Tracheophyta</taxon>
        <taxon>Spermatophyta</taxon>
        <taxon>Magnoliopsida</taxon>
        <taxon>eudicotyledons</taxon>
        <taxon>Gunneridae</taxon>
        <taxon>Pentapetalae</taxon>
        <taxon>rosids</taxon>
        <taxon>malvids</taxon>
        <taxon>Brassicales</taxon>
        <taxon>Brassicaceae</taxon>
        <taxon>Cardamineae</taxon>
        <taxon>Cardamine</taxon>
    </lineage>
</organism>
<keyword evidence="3" id="KW-1185">Reference proteome</keyword>
<feature type="compositionally biased region" description="Low complexity" evidence="1">
    <location>
        <begin position="257"/>
        <end position="266"/>
    </location>
</feature>